<comment type="caution">
    <text evidence="2">The sequence shown here is derived from an EMBL/GenBank/DDBJ whole genome shotgun (WGS) entry which is preliminary data.</text>
</comment>
<dbReference type="EMBL" id="CATKSN020000284">
    <property type="protein sequence ID" value="CAI9149404.1"/>
    <property type="molecule type" value="Genomic_DNA"/>
</dbReference>
<accession>A0ABN8XJ41</accession>
<protein>
    <submittedName>
        <fullName evidence="2">Uncharacterized protein</fullName>
    </submittedName>
</protein>
<keyword evidence="1" id="KW-0472">Membrane</keyword>
<sequence>MLAIVLSPAVPCAFCPSLRRAELYKCTAVVHTAPRAGALARAHHQISVLGDCGERLPERSSTVYTRDDCRWCRLYGLAWWTALLLAAASLLVTLYGERHYAEEIQALQPLLKDYTPSPCSPLPQNDGKLIHIDCPITAMDLFYPPAAFAPNLSQFSGIFFEIRVEMFQHVHKIGAVGPYFFAQWADHLALILTLTTAVCTRFVRLVADYVLIKGKLTRHAQLRPDV</sequence>
<feature type="non-terminal residue" evidence="2">
    <location>
        <position position="226"/>
    </location>
</feature>
<evidence type="ECO:0000313" key="3">
    <source>
        <dbReference type="Proteomes" id="UP001176941"/>
    </source>
</evidence>
<name>A0ABN8XJ41_RANTA</name>
<reference evidence="2" key="1">
    <citation type="submission" date="2023-04" db="EMBL/GenBank/DDBJ databases">
        <authorList>
            <consortium name="ELIXIR-Norway"/>
        </authorList>
    </citation>
    <scope>NUCLEOTIDE SEQUENCE [LARGE SCALE GENOMIC DNA]</scope>
</reference>
<keyword evidence="1" id="KW-0812">Transmembrane</keyword>
<evidence type="ECO:0000256" key="1">
    <source>
        <dbReference type="SAM" id="Phobius"/>
    </source>
</evidence>
<feature type="transmembrane region" description="Helical" evidence="1">
    <location>
        <begin position="77"/>
        <end position="95"/>
    </location>
</feature>
<organism evidence="2 3">
    <name type="scientific">Rangifer tarandus platyrhynchus</name>
    <name type="common">Svalbard reindeer</name>
    <dbReference type="NCBI Taxonomy" id="3082113"/>
    <lineage>
        <taxon>Eukaryota</taxon>
        <taxon>Metazoa</taxon>
        <taxon>Chordata</taxon>
        <taxon>Craniata</taxon>
        <taxon>Vertebrata</taxon>
        <taxon>Euteleostomi</taxon>
        <taxon>Mammalia</taxon>
        <taxon>Eutheria</taxon>
        <taxon>Laurasiatheria</taxon>
        <taxon>Artiodactyla</taxon>
        <taxon>Ruminantia</taxon>
        <taxon>Pecora</taxon>
        <taxon>Cervidae</taxon>
        <taxon>Odocoileinae</taxon>
        <taxon>Rangifer</taxon>
    </lineage>
</organism>
<dbReference type="Proteomes" id="UP001176941">
    <property type="component" value="Unassembled WGS sequence"/>
</dbReference>
<evidence type="ECO:0000313" key="2">
    <source>
        <dbReference type="EMBL" id="CAI9149404.1"/>
    </source>
</evidence>
<keyword evidence="1" id="KW-1133">Transmembrane helix</keyword>
<keyword evidence="3" id="KW-1185">Reference proteome</keyword>
<proteinExistence type="predicted"/>
<gene>
    <name evidence="2" type="ORF">MRATA1EN1_LOCUS31022</name>
</gene>